<dbReference type="InterPro" id="IPR013766">
    <property type="entry name" value="Thioredoxin_domain"/>
</dbReference>
<comment type="caution">
    <text evidence="11">The sequence shown here is derived from an EMBL/GenBank/DDBJ whole genome shotgun (WGS) entry which is preliminary data.</text>
</comment>
<evidence type="ECO:0000313" key="11">
    <source>
        <dbReference type="EMBL" id="PXV67180.1"/>
    </source>
</evidence>
<keyword evidence="5 9" id="KW-0676">Redox-active center</keyword>
<keyword evidence="3" id="KW-0249">Electron transport</keyword>
<organism evidence="11 12">
    <name type="scientific">Sinimarinibacterium flocculans</name>
    <dbReference type="NCBI Taxonomy" id="985250"/>
    <lineage>
        <taxon>Bacteria</taxon>
        <taxon>Pseudomonadati</taxon>
        <taxon>Pseudomonadota</taxon>
        <taxon>Gammaproteobacteria</taxon>
        <taxon>Nevskiales</taxon>
        <taxon>Nevskiaceae</taxon>
        <taxon>Sinimarinibacterium</taxon>
    </lineage>
</organism>
<dbReference type="NCBIfam" id="TIGR01068">
    <property type="entry name" value="thioredoxin"/>
    <property type="match status" value="1"/>
</dbReference>
<protein>
    <recommendedName>
        <fullName evidence="6 7">Thioredoxin</fullName>
    </recommendedName>
</protein>
<dbReference type="GO" id="GO:0005829">
    <property type="term" value="C:cytosol"/>
    <property type="evidence" value="ECO:0007669"/>
    <property type="project" value="TreeGrafter"/>
</dbReference>
<dbReference type="Gene3D" id="3.40.30.10">
    <property type="entry name" value="Glutaredoxin"/>
    <property type="match status" value="1"/>
</dbReference>
<dbReference type="Proteomes" id="UP000248330">
    <property type="component" value="Unassembled WGS sequence"/>
</dbReference>
<dbReference type="PROSITE" id="PS51352">
    <property type="entry name" value="THIOREDOXIN_2"/>
    <property type="match status" value="1"/>
</dbReference>
<feature type="disulfide bond" description="Redox-active" evidence="9">
    <location>
        <begin position="35"/>
        <end position="38"/>
    </location>
</feature>
<dbReference type="SUPFAM" id="SSF52833">
    <property type="entry name" value="Thioredoxin-like"/>
    <property type="match status" value="1"/>
</dbReference>
<dbReference type="CDD" id="cd02947">
    <property type="entry name" value="TRX_family"/>
    <property type="match status" value="1"/>
</dbReference>
<evidence type="ECO:0000259" key="10">
    <source>
        <dbReference type="PROSITE" id="PS51352"/>
    </source>
</evidence>
<dbReference type="PANTHER" id="PTHR45663">
    <property type="entry name" value="GEO12009P1"/>
    <property type="match status" value="1"/>
</dbReference>
<dbReference type="InterPro" id="IPR036249">
    <property type="entry name" value="Thioredoxin-like_sf"/>
</dbReference>
<accession>A0A318E6U7</accession>
<dbReference type="InterPro" id="IPR017937">
    <property type="entry name" value="Thioredoxin_CS"/>
</dbReference>
<dbReference type="PANTHER" id="PTHR45663:SF11">
    <property type="entry name" value="GEO12009P1"/>
    <property type="match status" value="1"/>
</dbReference>
<feature type="site" description="Contributes to redox potential value" evidence="8">
    <location>
        <position position="37"/>
    </location>
</feature>
<keyword evidence="12" id="KW-1185">Reference proteome</keyword>
<evidence type="ECO:0000256" key="5">
    <source>
        <dbReference type="ARBA" id="ARBA00023284"/>
    </source>
</evidence>
<evidence type="ECO:0000256" key="9">
    <source>
        <dbReference type="PIRSR" id="PIRSR000077-4"/>
    </source>
</evidence>
<dbReference type="PROSITE" id="PS00194">
    <property type="entry name" value="THIOREDOXIN_1"/>
    <property type="match status" value="1"/>
</dbReference>
<dbReference type="InterPro" id="IPR005746">
    <property type="entry name" value="Thioredoxin"/>
</dbReference>
<dbReference type="OrthoDB" id="9790390at2"/>
<comment type="similarity">
    <text evidence="1 7">Belongs to the thioredoxin family.</text>
</comment>
<dbReference type="RefSeq" id="WP_110265496.1">
    <property type="nucleotide sequence ID" value="NZ_CAWNXA010000006.1"/>
</dbReference>
<dbReference type="FunFam" id="3.40.30.10:FF:000001">
    <property type="entry name" value="Thioredoxin"/>
    <property type="match status" value="1"/>
</dbReference>
<feature type="active site" description="Nucleophile" evidence="8">
    <location>
        <position position="38"/>
    </location>
</feature>
<name>A0A318E6U7_9GAMM</name>
<feature type="site" description="Contributes to redox potential value" evidence="8">
    <location>
        <position position="36"/>
    </location>
</feature>
<evidence type="ECO:0000256" key="3">
    <source>
        <dbReference type="ARBA" id="ARBA00022982"/>
    </source>
</evidence>
<dbReference type="GO" id="GO:0045454">
    <property type="term" value="P:cell redox homeostasis"/>
    <property type="evidence" value="ECO:0007669"/>
    <property type="project" value="TreeGrafter"/>
</dbReference>
<keyword evidence="4 9" id="KW-1015">Disulfide bond</keyword>
<gene>
    <name evidence="11" type="ORF">C8D93_106157</name>
</gene>
<keyword evidence="2" id="KW-0813">Transport</keyword>
<evidence type="ECO:0000256" key="7">
    <source>
        <dbReference type="PIRNR" id="PIRNR000077"/>
    </source>
</evidence>
<dbReference type="AlphaFoldDB" id="A0A318E6U7"/>
<sequence>MNPQISAATDASFEQDVKLASWVQPVLVDFWAEWCGPCRMVAPILDQIADEHPGRLKVVKLDVDANPQTAAALGIRSIPTMILFRNGVPAATQTGAVPKSRLDAFVAPHLAAA</sequence>
<evidence type="ECO:0000256" key="8">
    <source>
        <dbReference type="PIRSR" id="PIRSR000077-1"/>
    </source>
</evidence>
<evidence type="ECO:0000256" key="4">
    <source>
        <dbReference type="ARBA" id="ARBA00023157"/>
    </source>
</evidence>
<dbReference type="PIRSF" id="PIRSF000077">
    <property type="entry name" value="Thioredoxin"/>
    <property type="match status" value="1"/>
</dbReference>
<dbReference type="GO" id="GO:0015035">
    <property type="term" value="F:protein-disulfide reductase activity"/>
    <property type="evidence" value="ECO:0007669"/>
    <property type="project" value="UniProtKB-UniRule"/>
</dbReference>
<feature type="domain" description="Thioredoxin" evidence="10">
    <location>
        <begin position="1"/>
        <end position="111"/>
    </location>
</feature>
<evidence type="ECO:0000313" key="12">
    <source>
        <dbReference type="Proteomes" id="UP000248330"/>
    </source>
</evidence>
<dbReference type="Pfam" id="PF00085">
    <property type="entry name" value="Thioredoxin"/>
    <property type="match status" value="1"/>
</dbReference>
<evidence type="ECO:0000256" key="1">
    <source>
        <dbReference type="ARBA" id="ARBA00008987"/>
    </source>
</evidence>
<reference evidence="11 12" key="1">
    <citation type="submission" date="2018-04" db="EMBL/GenBank/DDBJ databases">
        <title>Genomic Encyclopedia of Type Strains, Phase IV (KMG-IV): sequencing the most valuable type-strain genomes for metagenomic binning, comparative biology and taxonomic classification.</title>
        <authorList>
            <person name="Goeker M."/>
        </authorList>
    </citation>
    <scope>NUCLEOTIDE SEQUENCE [LARGE SCALE GENOMIC DNA]</scope>
    <source>
        <strain evidence="11 12">DSM 104150</strain>
    </source>
</reference>
<proteinExistence type="inferred from homology"/>
<evidence type="ECO:0000256" key="6">
    <source>
        <dbReference type="NCBIfam" id="TIGR01068"/>
    </source>
</evidence>
<feature type="site" description="Deprotonates C-terminal active site Cys" evidence="8">
    <location>
        <position position="29"/>
    </location>
</feature>
<feature type="active site" description="Nucleophile" evidence="8">
    <location>
        <position position="35"/>
    </location>
</feature>
<dbReference type="EMBL" id="QICN01000006">
    <property type="protein sequence ID" value="PXV67180.1"/>
    <property type="molecule type" value="Genomic_DNA"/>
</dbReference>
<evidence type="ECO:0000256" key="2">
    <source>
        <dbReference type="ARBA" id="ARBA00022448"/>
    </source>
</evidence>
<dbReference type="PRINTS" id="PR00421">
    <property type="entry name" value="THIOREDOXIN"/>
</dbReference>